<gene>
    <name evidence="1" type="ORF">QM524_08880</name>
</gene>
<comment type="caution">
    <text evidence="1">The sequence shown here is derived from an EMBL/GenBank/DDBJ whole genome shotgun (WGS) entry which is preliminary data.</text>
</comment>
<dbReference type="Proteomes" id="UP001236507">
    <property type="component" value="Unassembled WGS sequence"/>
</dbReference>
<evidence type="ECO:0000313" key="2">
    <source>
        <dbReference type="Proteomes" id="UP001236507"/>
    </source>
</evidence>
<dbReference type="EMBL" id="JASHIF010000007">
    <property type="protein sequence ID" value="MDI9859320.1"/>
    <property type="molecule type" value="Genomic_DNA"/>
</dbReference>
<protein>
    <submittedName>
        <fullName evidence="1">Uncharacterized protein</fullName>
    </submittedName>
</protein>
<accession>A0ABT6Y6X8</accession>
<reference evidence="1 2" key="1">
    <citation type="submission" date="2023-05" db="EMBL/GenBank/DDBJ databases">
        <title>Novel species of genus Flectobacillus isolated from stream in China.</title>
        <authorList>
            <person name="Lu H."/>
        </authorList>
    </citation>
    <scope>NUCLEOTIDE SEQUENCE [LARGE SCALE GENOMIC DNA]</scope>
    <source>
        <strain evidence="1 2">KCTC 42575</strain>
    </source>
</reference>
<keyword evidence="2" id="KW-1185">Reference proteome</keyword>
<organism evidence="1 2">
    <name type="scientific">Flectobacillus roseus</name>
    <dbReference type="NCBI Taxonomy" id="502259"/>
    <lineage>
        <taxon>Bacteria</taxon>
        <taxon>Pseudomonadati</taxon>
        <taxon>Bacteroidota</taxon>
        <taxon>Cytophagia</taxon>
        <taxon>Cytophagales</taxon>
        <taxon>Flectobacillaceae</taxon>
        <taxon>Flectobacillus</taxon>
    </lineage>
</organism>
<sequence length="277" mass="32929">MKDYKKYLNPANNVPMIEILEGNRYSPDLNKTGKKISIKHYLNTYLFPVGENHENKPLYPLYYRVIFNRQSVKIKSNINLALPTDSFDIESLSEENSTLIYREALTLVNIISKIYCKVNEETLNPYFASMKLKSKLEFDINQIFNDFDYTQYELPNLVKQLLMNEITKFAEANGQSKLIEELKQFIKMPSPYQLVQYLKSQDKIWKKIEDKVPIHIWFFDIHYAKFLMSNESYQKLGATFTDLKHDLHFRECFMKFCHEESIEIDLYDLTQSLEDIM</sequence>
<name>A0ABT6Y6X8_9BACT</name>
<proteinExistence type="predicted"/>
<dbReference type="RefSeq" id="WP_283344280.1">
    <property type="nucleotide sequence ID" value="NZ_JASHIF010000007.1"/>
</dbReference>
<evidence type="ECO:0000313" key="1">
    <source>
        <dbReference type="EMBL" id="MDI9859320.1"/>
    </source>
</evidence>